<organism evidence="2 3">
    <name type="scientific">Cordyceps fumosorosea (strain ARSEF 2679)</name>
    <name type="common">Isaria fumosorosea</name>
    <dbReference type="NCBI Taxonomy" id="1081104"/>
    <lineage>
        <taxon>Eukaryota</taxon>
        <taxon>Fungi</taxon>
        <taxon>Dikarya</taxon>
        <taxon>Ascomycota</taxon>
        <taxon>Pezizomycotina</taxon>
        <taxon>Sordariomycetes</taxon>
        <taxon>Hypocreomycetidae</taxon>
        <taxon>Hypocreales</taxon>
        <taxon>Cordycipitaceae</taxon>
        <taxon>Cordyceps</taxon>
    </lineage>
</organism>
<evidence type="ECO:0000256" key="1">
    <source>
        <dbReference type="SAM" id="MobiDB-lite"/>
    </source>
</evidence>
<dbReference type="GO" id="GO:0008080">
    <property type="term" value="F:N-acetyltransferase activity"/>
    <property type="evidence" value="ECO:0007669"/>
    <property type="project" value="TreeGrafter"/>
</dbReference>
<feature type="compositionally biased region" description="Acidic residues" evidence="1">
    <location>
        <begin position="100"/>
        <end position="123"/>
    </location>
</feature>
<dbReference type="PANTHER" id="PTHR28037">
    <property type="entry name" value="ALCOHOL O-ACETYLTRANSFERASE 1-RELATED"/>
    <property type="match status" value="1"/>
</dbReference>
<feature type="region of interest" description="Disordered" evidence="1">
    <location>
        <begin position="446"/>
        <end position="499"/>
    </location>
</feature>
<dbReference type="RefSeq" id="XP_018700907.1">
    <property type="nucleotide sequence ID" value="XM_018851825.1"/>
</dbReference>
<feature type="region of interest" description="Disordered" evidence="1">
    <location>
        <begin position="100"/>
        <end position="138"/>
    </location>
</feature>
<dbReference type="AlphaFoldDB" id="A0A167MPT1"/>
<dbReference type="InterPro" id="IPR023213">
    <property type="entry name" value="CAT-like_dom_sf"/>
</dbReference>
<keyword evidence="2" id="KW-0808">Transferase</keyword>
<dbReference type="PANTHER" id="PTHR28037:SF1">
    <property type="entry name" value="ALCOHOL O-ACETYLTRANSFERASE 1-RELATED"/>
    <property type="match status" value="1"/>
</dbReference>
<proteinExistence type="predicted"/>
<dbReference type="Gene3D" id="3.30.559.10">
    <property type="entry name" value="Chloramphenicol acetyltransferase-like domain"/>
    <property type="match status" value="1"/>
</dbReference>
<dbReference type="InterPro" id="IPR052058">
    <property type="entry name" value="Alcohol_O-acetyltransferase"/>
</dbReference>
<feature type="compositionally biased region" description="Low complexity" evidence="1">
    <location>
        <begin position="448"/>
        <end position="485"/>
    </location>
</feature>
<name>A0A167MPT1_CORFA</name>
<evidence type="ECO:0000313" key="2">
    <source>
        <dbReference type="EMBL" id="OAA54621.1"/>
    </source>
</evidence>
<accession>A0A167MPT1</accession>
<sequence length="687" mass="75313">MAQSKPNSGYIVEYVEEMESLGLDEYGFNLMRTYYQDDDLWQAFRRNFDTALEKGMAGEWSRAIEKLHDKVFTRIHDDLDLAGQGPEGVSAAFQTFCLDEEDEDEDEDEEEEDDEGGDDEEERDKDKGQERSPWSHEMGPGIIRSICLMVDEASMRSATPYVIAVDALLHTGADLGYPGYFKIAIDCLMPKFYAAVGRFDLARVAAAVDKDVHKPPTQQRHRHDYDDISTITAIKRPISSLQYLDPLRIMPSENAVLRRLGPMELWSSSRHSLGIYRAVTVSARYVPSSRSPGGASVTSISPRLLAALVAVHVSVVVVAAAEDAALDREVARVQAAQHNALWQDTETRAPWRLTIVRDEQHNYEDVIFAFHQALLDGTSGRAFHEHLLAALNNSSPPGDDDSGVLSFPEPPALPEPQEEAVRFTLGPLYVASVLWGEFAPAMLKRRPPGAAAASPSRSHTPPESAPSTSSPRRPARYSPRAAQTRRPSRHSSTRSFSHTWQARFRRTRCPAGSAPPPQSACGGTCATTWTVPCETLSACFSARPTTRFPPRTFPPCARRRALSRTALTGAVWATARRVRGELADRRATHNIVAGMMHHVSDWRRLHTARGGGGLGQGYGEQGALFSNGAMVTGAAVGVNVASAPGGRLSIALSWQDGVVEEALVEGLGLALEGMVNRFCEGGREWSL</sequence>
<dbReference type="EMBL" id="AZHB01000028">
    <property type="protein sequence ID" value="OAA54621.1"/>
    <property type="molecule type" value="Genomic_DNA"/>
</dbReference>
<protein>
    <submittedName>
        <fullName evidence="2">Alcohol acetyltransferase</fullName>
    </submittedName>
</protein>
<dbReference type="Proteomes" id="UP000076744">
    <property type="component" value="Unassembled WGS sequence"/>
</dbReference>
<comment type="caution">
    <text evidence="2">The sequence shown here is derived from an EMBL/GenBank/DDBJ whole genome shotgun (WGS) entry which is preliminary data.</text>
</comment>
<gene>
    <name evidence="2" type="ORF">ISF_08222</name>
</gene>
<reference evidence="2 3" key="1">
    <citation type="journal article" date="2016" name="Genome Biol. Evol.">
        <title>Divergent and convergent evolution of fungal pathogenicity.</title>
        <authorList>
            <person name="Shang Y."/>
            <person name="Xiao G."/>
            <person name="Zheng P."/>
            <person name="Cen K."/>
            <person name="Zhan S."/>
            <person name="Wang C."/>
        </authorList>
    </citation>
    <scope>NUCLEOTIDE SEQUENCE [LARGE SCALE GENOMIC DNA]</scope>
    <source>
        <strain evidence="2 3">ARSEF 2679</strain>
    </source>
</reference>
<dbReference type="OrthoDB" id="4869816at2759"/>
<evidence type="ECO:0000313" key="3">
    <source>
        <dbReference type="Proteomes" id="UP000076744"/>
    </source>
</evidence>
<keyword evidence="3" id="KW-1185">Reference proteome</keyword>
<feature type="compositionally biased region" description="Basic and acidic residues" evidence="1">
    <location>
        <begin position="124"/>
        <end position="134"/>
    </location>
</feature>
<dbReference type="STRING" id="1081104.A0A167MPT1"/>
<dbReference type="GeneID" id="30024514"/>
<feature type="region of interest" description="Disordered" evidence="1">
    <location>
        <begin position="392"/>
        <end position="415"/>
    </location>
</feature>